<dbReference type="RefSeq" id="WP_305748897.1">
    <property type="nucleotide sequence ID" value="NZ_JAUZEE010000003.1"/>
</dbReference>
<dbReference type="Proteomes" id="UP001235760">
    <property type="component" value="Unassembled WGS sequence"/>
</dbReference>
<accession>A0ABT9G1J9</accession>
<evidence type="ECO:0000313" key="1">
    <source>
        <dbReference type="EMBL" id="MDP4300336.1"/>
    </source>
</evidence>
<dbReference type="EMBL" id="JAUZEE010000003">
    <property type="protein sequence ID" value="MDP4300336.1"/>
    <property type="molecule type" value="Genomic_DNA"/>
</dbReference>
<name>A0ABT9G1J9_LEPDI</name>
<evidence type="ECO:0008006" key="3">
    <source>
        <dbReference type="Google" id="ProtNLM"/>
    </source>
</evidence>
<evidence type="ECO:0000313" key="2">
    <source>
        <dbReference type="Proteomes" id="UP001235760"/>
    </source>
</evidence>
<organism evidence="1 2">
    <name type="scientific">Leptothrix discophora</name>
    <dbReference type="NCBI Taxonomy" id="89"/>
    <lineage>
        <taxon>Bacteria</taxon>
        <taxon>Pseudomonadati</taxon>
        <taxon>Pseudomonadota</taxon>
        <taxon>Betaproteobacteria</taxon>
        <taxon>Burkholderiales</taxon>
        <taxon>Sphaerotilaceae</taxon>
        <taxon>Leptothrix</taxon>
    </lineage>
</organism>
<protein>
    <recommendedName>
        <fullName evidence="3">Phage tail protein</fullName>
    </recommendedName>
</protein>
<proteinExistence type="predicted"/>
<reference evidence="1 2" key="1">
    <citation type="submission" date="2023-08" db="EMBL/GenBank/DDBJ databases">
        <authorList>
            <person name="Roldan D.M."/>
            <person name="Menes R.J."/>
        </authorList>
    </citation>
    <scope>NUCLEOTIDE SEQUENCE [LARGE SCALE GENOMIC DNA]</scope>
    <source>
        <strain evidence="1 2">CCM 2812</strain>
    </source>
</reference>
<keyword evidence="2" id="KW-1185">Reference proteome</keyword>
<gene>
    <name evidence="1" type="ORF">Q8X39_06775</name>
</gene>
<sequence length="169" mass="18289">MKVVYQTNAAGQYTGPIQADESPLEPGVWLIPAGCVEDAPPPLGDHEIARWDGTSWQVETLPMADPVEPHASTLAEILAQAEAAIDRWINDQARTLGYDSIVTAVSYADEPAVPRYQAEGRALRAWRSRVYAAAYEIRATVVAGSREMPASIEALIAELPAFVMPEEAA</sequence>
<comment type="caution">
    <text evidence="1">The sequence shown here is derived from an EMBL/GenBank/DDBJ whole genome shotgun (WGS) entry which is preliminary data.</text>
</comment>